<protein>
    <recommendedName>
        <fullName evidence="4">DUF304 domain-containing protein</fullName>
    </recommendedName>
</protein>
<keyword evidence="1" id="KW-1133">Transmembrane helix</keyword>
<dbReference type="Proteomes" id="UP000636010">
    <property type="component" value="Unassembled WGS sequence"/>
</dbReference>
<keyword evidence="3" id="KW-1185">Reference proteome</keyword>
<evidence type="ECO:0000313" key="2">
    <source>
        <dbReference type="EMBL" id="GGC48777.1"/>
    </source>
</evidence>
<accession>A0ABQ1MXB5</accession>
<dbReference type="EMBL" id="BMEC01000013">
    <property type="protein sequence ID" value="GGC48777.1"/>
    <property type="molecule type" value="Genomic_DNA"/>
</dbReference>
<name>A0ABQ1MXB5_9BACT</name>
<evidence type="ECO:0000313" key="3">
    <source>
        <dbReference type="Proteomes" id="UP000636010"/>
    </source>
</evidence>
<sequence length="117" mass="13739">MTLIIKGLAEKELVLISAFVAMFILIAVLYLFFVRAKNVYMDDNYLYVDNFFKIAKIPVSNIKSVSQLIMYPRFIFIVFKEKSEFGKRIIFIGYTEFFLFYSTHPAVHKLKSKIKTT</sequence>
<evidence type="ECO:0008006" key="4">
    <source>
        <dbReference type="Google" id="ProtNLM"/>
    </source>
</evidence>
<evidence type="ECO:0000256" key="1">
    <source>
        <dbReference type="SAM" id="Phobius"/>
    </source>
</evidence>
<keyword evidence="1" id="KW-0812">Transmembrane</keyword>
<reference evidence="3" key="1">
    <citation type="journal article" date="2019" name="Int. J. Syst. Evol. Microbiol.">
        <title>The Global Catalogue of Microorganisms (GCM) 10K type strain sequencing project: providing services to taxonomists for standard genome sequencing and annotation.</title>
        <authorList>
            <consortium name="The Broad Institute Genomics Platform"/>
            <consortium name="The Broad Institute Genome Sequencing Center for Infectious Disease"/>
            <person name="Wu L."/>
            <person name="Ma J."/>
        </authorList>
    </citation>
    <scope>NUCLEOTIDE SEQUENCE [LARGE SCALE GENOMIC DNA]</scope>
    <source>
        <strain evidence="3">CGMCC 1.10832</strain>
    </source>
</reference>
<gene>
    <name evidence="2" type="ORF">GCM10011506_38010</name>
</gene>
<feature type="transmembrane region" description="Helical" evidence="1">
    <location>
        <begin position="12"/>
        <end position="33"/>
    </location>
</feature>
<proteinExistence type="predicted"/>
<organism evidence="2 3">
    <name type="scientific">Marivirga lumbricoides</name>
    <dbReference type="NCBI Taxonomy" id="1046115"/>
    <lineage>
        <taxon>Bacteria</taxon>
        <taxon>Pseudomonadati</taxon>
        <taxon>Bacteroidota</taxon>
        <taxon>Cytophagia</taxon>
        <taxon>Cytophagales</taxon>
        <taxon>Marivirgaceae</taxon>
        <taxon>Marivirga</taxon>
    </lineage>
</organism>
<comment type="caution">
    <text evidence="2">The sequence shown here is derived from an EMBL/GenBank/DDBJ whole genome shotgun (WGS) entry which is preliminary data.</text>
</comment>
<keyword evidence="1" id="KW-0472">Membrane</keyword>